<gene>
    <name evidence="3" type="ORF">APAL1065_LOCUS2519</name>
</gene>
<feature type="compositionally biased region" description="Acidic residues" evidence="1">
    <location>
        <begin position="609"/>
        <end position="619"/>
    </location>
</feature>
<feature type="compositionally biased region" description="Basic and acidic residues" evidence="1">
    <location>
        <begin position="620"/>
        <end position="631"/>
    </location>
</feature>
<evidence type="ECO:0000256" key="2">
    <source>
        <dbReference type="SAM" id="SignalP"/>
    </source>
</evidence>
<sequence length="631" mass="68430">MKVAWWSILASQLLARSCDGFIVSNQRTRTVSSAKNRRGILRDAVEDRSGGGEIDDNGVLQFSDHQGIGYIPTSTRRTFVMSLAAMATLFSSAKPSIAGGLVQFPPAKPFLNKYHFMRAGTSLLEMEDIWSTNPLFLTNREDALSSAGQEQVIAACNELKRANQFPTVLKYSLAAACIDTANIVGRELQLGRDRLVPEFTFMDPRAIGKWDMLSKSETTPAVWAMDDMEAGEVGTGARPPPNEDGTPHETLADQTIRLRQLFSVLESQYSGDTILLIFPDGTGPALLSAMIAGLPLNRVHELEFASGELRTNITPSSVKALWQARLENEAVVSSYQQTLAKGKTKLQELRSTESFVNLKDERIEAERVEMDAIYEETKRIRRKQEEENLLAQEKLRKDIQQQQQHEKAAARAQSASTSAVKSRGSTSASTNANGNDDNGPMITVATLGAIGAVGAALMGGKSDSQATLTKQSISTDASVPTLSSSSELLELAPNVTTATELETSSRDNKGQLLSNITTPAMSSYFGANHDVTILADSAKGGANLTNSETTPVAVKQRVNGNSQSTFIEEWPKPTTVDPHAAAQKAMEDYLDQDDGGSAWLMSLSEILEEEGDDDEEIMEESDKSGNHQSGD</sequence>
<dbReference type="PANTHER" id="PTHR47580:SF1">
    <property type="entry name" value="PHOSPHOGLYCERATE MUTASE FAMILY PROTEIN"/>
    <property type="match status" value="1"/>
</dbReference>
<evidence type="ECO:0000256" key="1">
    <source>
        <dbReference type="SAM" id="MobiDB-lite"/>
    </source>
</evidence>
<feature type="compositionally biased region" description="Basic and acidic residues" evidence="1">
    <location>
        <begin position="397"/>
        <end position="409"/>
    </location>
</feature>
<reference evidence="3" key="1">
    <citation type="submission" date="2021-01" db="EMBL/GenBank/DDBJ databases">
        <authorList>
            <person name="Corre E."/>
            <person name="Pelletier E."/>
            <person name="Niang G."/>
            <person name="Scheremetjew M."/>
            <person name="Finn R."/>
            <person name="Kale V."/>
            <person name="Holt S."/>
            <person name="Cochrane G."/>
            <person name="Meng A."/>
            <person name="Brown T."/>
            <person name="Cohen L."/>
        </authorList>
    </citation>
    <scope>NUCLEOTIDE SEQUENCE</scope>
    <source>
        <strain evidence="3">CCMP125</strain>
    </source>
</reference>
<dbReference type="Gene3D" id="3.40.50.1240">
    <property type="entry name" value="Phosphoglycerate mutase-like"/>
    <property type="match status" value="1"/>
</dbReference>
<accession>A0A7S2VA69</accession>
<dbReference type="EMBL" id="HBHT01003744">
    <property type="protein sequence ID" value="CAD9944863.1"/>
    <property type="molecule type" value="Transcribed_RNA"/>
</dbReference>
<feature type="compositionally biased region" description="Low complexity" evidence="1">
    <location>
        <begin position="410"/>
        <end position="419"/>
    </location>
</feature>
<feature type="region of interest" description="Disordered" evidence="1">
    <location>
        <begin position="609"/>
        <end position="631"/>
    </location>
</feature>
<protein>
    <submittedName>
        <fullName evidence="3">Uncharacterized protein</fullName>
    </submittedName>
</protein>
<feature type="chain" id="PRO_5031346310" evidence="2">
    <location>
        <begin position="21"/>
        <end position="631"/>
    </location>
</feature>
<feature type="signal peptide" evidence="2">
    <location>
        <begin position="1"/>
        <end position="20"/>
    </location>
</feature>
<feature type="region of interest" description="Disordered" evidence="1">
    <location>
        <begin position="397"/>
        <end position="439"/>
    </location>
</feature>
<dbReference type="InterPro" id="IPR029033">
    <property type="entry name" value="His_PPase_superfam"/>
</dbReference>
<evidence type="ECO:0000313" key="3">
    <source>
        <dbReference type="EMBL" id="CAD9944863.1"/>
    </source>
</evidence>
<proteinExistence type="predicted"/>
<dbReference type="PANTHER" id="PTHR47580">
    <property type="entry name" value="PHOSPHOGLYCERATE MUTASE FAMILY PROTEIN"/>
    <property type="match status" value="1"/>
</dbReference>
<name>A0A7S2VA69_9STRA</name>
<keyword evidence="2" id="KW-0732">Signal</keyword>
<organism evidence="3">
    <name type="scientific">Entomoneis paludosa</name>
    <dbReference type="NCBI Taxonomy" id="265537"/>
    <lineage>
        <taxon>Eukaryota</taxon>
        <taxon>Sar</taxon>
        <taxon>Stramenopiles</taxon>
        <taxon>Ochrophyta</taxon>
        <taxon>Bacillariophyta</taxon>
        <taxon>Bacillariophyceae</taxon>
        <taxon>Bacillariophycidae</taxon>
        <taxon>Entomoneidaceae</taxon>
        <taxon>Entomoneis</taxon>
    </lineage>
</organism>
<dbReference type="AlphaFoldDB" id="A0A7S2VA69"/>
<dbReference type="SUPFAM" id="SSF53254">
    <property type="entry name" value="Phosphoglycerate mutase-like"/>
    <property type="match status" value="1"/>
</dbReference>
<feature type="compositionally biased region" description="Polar residues" evidence="1">
    <location>
        <begin position="423"/>
        <end position="436"/>
    </location>
</feature>